<dbReference type="RefSeq" id="WP_341744794.1">
    <property type="nucleotide sequence ID" value="NZ_CP151407.1"/>
</dbReference>
<keyword evidence="4" id="KW-1185">Reference proteome</keyword>
<feature type="chain" id="PRO_5046410180" evidence="1">
    <location>
        <begin position="21"/>
        <end position="205"/>
    </location>
</feature>
<evidence type="ECO:0000259" key="2">
    <source>
        <dbReference type="Pfam" id="PF10671"/>
    </source>
</evidence>
<keyword evidence="3" id="KW-0614">Plasmid</keyword>
<evidence type="ECO:0000313" key="4">
    <source>
        <dbReference type="Proteomes" id="UP001479520"/>
    </source>
</evidence>
<accession>A0ABZ2XNH6</accession>
<geneLocation type="plasmid" evidence="3 4">
    <name>unnamed1</name>
</geneLocation>
<protein>
    <submittedName>
        <fullName evidence="3">TcpQ domain-containing protein</fullName>
    </submittedName>
</protein>
<evidence type="ECO:0000313" key="3">
    <source>
        <dbReference type="EMBL" id="WZJ23482.1"/>
    </source>
</evidence>
<reference evidence="3 4" key="1">
    <citation type="submission" date="2024-04" db="EMBL/GenBank/DDBJ databases">
        <title>Dissimilatory iodate-reducing microorganisms contribute to the enrichment of iodine in groundwater.</title>
        <authorList>
            <person name="Jiang Z."/>
        </authorList>
    </citation>
    <scope>NUCLEOTIDE SEQUENCE [LARGE SCALE GENOMIC DNA]</scope>
    <source>
        <strain evidence="3 4">NCP973</strain>
        <plasmid evidence="3 4">unnamed1</plasmid>
    </source>
</reference>
<sequence>MKKLIGIALATLVMVGNANADYVNETPRGEVKVIGQLDRTVKAYGLGNGATLGEALRQIIPHDFSTNYSGLLRNELDAQVSWKGGRMWADVLRDTVKNVPVLIEIDAGAKTVRVWSSSQTTAIAGAQSTWVIKRGDRISEALQMWAKLAGWNGLYWEAPEMMSALDGDAAFTGTFEEALEKVLEAVGGVRAEMYANKVVKIVEKK</sequence>
<dbReference type="InterPro" id="IPR018927">
    <property type="entry name" value="Pilus_synth_Q_C"/>
</dbReference>
<keyword evidence="1" id="KW-0732">Signal</keyword>
<proteinExistence type="predicted"/>
<dbReference type="Pfam" id="PF10671">
    <property type="entry name" value="TcpQ"/>
    <property type="match status" value="1"/>
</dbReference>
<dbReference type="EMBL" id="CP151407">
    <property type="protein sequence ID" value="WZJ23482.1"/>
    <property type="molecule type" value="Genomic_DNA"/>
</dbReference>
<gene>
    <name evidence="3" type="ORF">AADV58_17145</name>
</gene>
<name>A0ABZ2XNH6_9RHOO</name>
<feature type="domain" description="Toxin co-regulated pilus biosynthesis protein Q C-terminal" evidence="2">
    <location>
        <begin position="129"/>
        <end position="203"/>
    </location>
</feature>
<dbReference type="Proteomes" id="UP001479520">
    <property type="component" value="Plasmid unnamed1"/>
</dbReference>
<organism evidence="3 4">
    <name type="scientific">Azonexus hydrophilus</name>
    <dbReference type="NCBI Taxonomy" id="418702"/>
    <lineage>
        <taxon>Bacteria</taxon>
        <taxon>Pseudomonadati</taxon>
        <taxon>Pseudomonadota</taxon>
        <taxon>Betaproteobacteria</taxon>
        <taxon>Rhodocyclales</taxon>
        <taxon>Azonexaceae</taxon>
        <taxon>Azonexus</taxon>
    </lineage>
</organism>
<evidence type="ECO:0000256" key="1">
    <source>
        <dbReference type="SAM" id="SignalP"/>
    </source>
</evidence>
<feature type="signal peptide" evidence="1">
    <location>
        <begin position="1"/>
        <end position="20"/>
    </location>
</feature>